<dbReference type="Gene3D" id="2.30.40.10">
    <property type="entry name" value="Urease, subunit C, domain 1"/>
    <property type="match status" value="1"/>
</dbReference>
<dbReference type="GO" id="GO:0006145">
    <property type="term" value="P:purine nucleobase catabolic process"/>
    <property type="evidence" value="ECO:0007669"/>
    <property type="project" value="TreeGrafter"/>
</dbReference>
<organism evidence="2 3">
    <name type="scientific">Pelagibacterium lacus</name>
    <dbReference type="NCBI Taxonomy" id="2282655"/>
    <lineage>
        <taxon>Bacteria</taxon>
        <taxon>Pseudomonadati</taxon>
        <taxon>Pseudomonadota</taxon>
        <taxon>Alphaproteobacteria</taxon>
        <taxon>Hyphomicrobiales</taxon>
        <taxon>Devosiaceae</taxon>
        <taxon>Pelagibacterium</taxon>
    </lineage>
</organism>
<dbReference type="PANTHER" id="PTHR43668">
    <property type="entry name" value="ALLANTOINASE"/>
    <property type="match status" value="1"/>
</dbReference>
<sequence length="457" mass="48386">MLDLIIKGRVVTPSGTLDDGWVGVAGQTIAEIGTGPCPSATTVDDAGQAYILPGIIDGQTHAGSQFGFRGLEATTRSAVAGGVTTIVDMPYDDPEPVASGPVLAQKIAAVEEHAYGDVALYGTISPTLNTDDIHALIAGGVCAFKISSFENHPTRFPRIGNDTTLDLLELLAETDIPLGLHNEDQEIVRSRLARLTEAGRHHMRDHSPSRPEVAELVATATFLELGAATGAHVHIVHISTPRGFELVRHYQARGVRATAEMCVHYLHFDAAEDADRLGALMKVNPPIRDNVREQLWKEVGDTAVSLVSSDHSAWPLARKQSASVHDNAAGIPGLETLLPAFFSGAEKRGLDAAAHCARHLSEGPAKLFGLWPRKGGLIPGGDADITVFAPEPWTFSTGDALDGLGWSPFDGEPFSGRAVATYVRGTKVWDGTKVIGAPGHGQFIPRAPGPHRSPVAG</sequence>
<dbReference type="Proteomes" id="UP000253759">
    <property type="component" value="Unassembled WGS sequence"/>
</dbReference>
<reference evidence="3" key="1">
    <citation type="submission" date="2018-07" db="EMBL/GenBank/DDBJ databases">
        <authorList>
            <person name="Liu B.-T."/>
            <person name="Du Z."/>
        </authorList>
    </citation>
    <scope>NUCLEOTIDE SEQUENCE [LARGE SCALE GENOMIC DNA]</scope>
    <source>
        <strain evidence="3">XYN52</strain>
    </source>
</reference>
<dbReference type="GO" id="GO:0005737">
    <property type="term" value="C:cytoplasm"/>
    <property type="evidence" value="ECO:0007669"/>
    <property type="project" value="TreeGrafter"/>
</dbReference>
<evidence type="ECO:0000313" key="2">
    <source>
        <dbReference type="EMBL" id="RDE09548.1"/>
    </source>
</evidence>
<dbReference type="Pfam" id="PF01979">
    <property type="entry name" value="Amidohydro_1"/>
    <property type="match status" value="1"/>
</dbReference>
<dbReference type="EMBL" id="QQNH01000005">
    <property type="protein sequence ID" value="RDE09548.1"/>
    <property type="molecule type" value="Genomic_DNA"/>
</dbReference>
<comment type="caution">
    <text evidence="2">The sequence shown here is derived from an EMBL/GenBank/DDBJ whole genome shotgun (WGS) entry which is preliminary data.</text>
</comment>
<gene>
    <name evidence="2" type="ORF">DVH29_05145</name>
</gene>
<dbReference type="RefSeq" id="WP_114645095.1">
    <property type="nucleotide sequence ID" value="NZ_QQNH01000005.1"/>
</dbReference>
<protein>
    <submittedName>
        <fullName evidence="2">Dihydroorotase</fullName>
    </submittedName>
</protein>
<dbReference type="InterPro" id="IPR032466">
    <property type="entry name" value="Metal_Hydrolase"/>
</dbReference>
<dbReference type="InterPro" id="IPR011059">
    <property type="entry name" value="Metal-dep_hydrolase_composite"/>
</dbReference>
<evidence type="ECO:0000259" key="1">
    <source>
        <dbReference type="Pfam" id="PF01979"/>
    </source>
</evidence>
<dbReference type="InterPro" id="IPR006680">
    <property type="entry name" value="Amidohydro-rel"/>
</dbReference>
<name>A0A369W4R5_9HYPH</name>
<dbReference type="AlphaFoldDB" id="A0A369W4R5"/>
<proteinExistence type="predicted"/>
<dbReference type="SUPFAM" id="SSF51556">
    <property type="entry name" value="Metallo-dependent hydrolases"/>
    <property type="match status" value="1"/>
</dbReference>
<keyword evidence="3" id="KW-1185">Reference proteome</keyword>
<dbReference type="GO" id="GO:0004038">
    <property type="term" value="F:allantoinase activity"/>
    <property type="evidence" value="ECO:0007669"/>
    <property type="project" value="TreeGrafter"/>
</dbReference>
<accession>A0A369W4R5</accession>
<dbReference type="PANTHER" id="PTHR43668:SF2">
    <property type="entry name" value="ALLANTOINASE"/>
    <property type="match status" value="1"/>
</dbReference>
<feature type="domain" description="Amidohydrolase-related" evidence="1">
    <location>
        <begin position="50"/>
        <end position="425"/>
    </location>
</feature>
<dbReference type="SUPFAM" id="SSF51338">
    <property type="entry name" value="Composite domain of metallo-dependent hydrolases"/>
    <property type="match status" value="1"/>
</dbReference>
<evidence type="ECO:0000313" key="3">
    <source>
        <dbReference type="Proteomes" id="UP000253759"/>
    </source>
</evidence>
<dbReference type="Gene3D" id="3.20.20.140">
    <property type="entry name" value="Metal-dependent hydrolases"/>
    <property type="match status" value="1"/>
</dbReference>
<dbReference type="OrthoDB" id="9775759at2"/>
<dbReference type="InterPro" id="IPR050138">
    <property type="entry name" value="DHOase/Allantoinase_Hydrolase"/>
</dbReference>